<dbReference type="EMBL" id="MU806030">
    <property type="protein sequence ID" value="KAJ3841704.1"/>
    <property type="molecule type" value="Genomic_DNA"/>
</dbReference>
<dbReference type="GO" id="GO:0008270">
    <property type="term" value="F:zinc ion binding"/>
    <property type="evidence" value="ECO:0007669"/>
    <property type="project" value="UniProtKB-KW"/>
</dbReference>
<protein>
    <recommendedName>
        <fullName evidence="6">PHD-type domain-containing protein</fullName>
    </recommendedName>
</protein>
<dbReference type="Gene3D" id="3.30.40.10">
    <property type="entry name" value="Zinc/RING finger domain, C3HC4 (zinc finger)"/>
    <property type="match status" value="1"/>
</dbReference>
<dbReference type="InterPro" id="IPR019786">
    <property type="entry name" value="Zinc_finger_PHD-type_CS"/>
</dbReference>
<evidence type="ECO:0000313" key="4">
    <source>
        <dbReference type="EMBL" id="KAJ3841704.1"/>
    </source>
</evidence>
<evidence type="ECO:0000256" key="1">
    <source>
        <dbReference type="ARBA" id="ARBA00022723"/>
    </source>
</evidence>
<evidence type="ECO:0008006" key="6">
    <source>
        <dbReference type="Google" id="ProtNLM"/>
    </source>
</evidence>
<keyword evidence="5" id="KW-1185">Reference proteome</keyword>
<evidence type="ECO:0000313" key="5">
    <source>
        <dbReference type="Proteomes" id="UP001163846"/>
    </source>
</evidence>
<organism evidence="4 5">
    <name type="scientific">Lentinula raphanica</name>
    <dbReference type="NCBI Taxonomy" id="153919"/>
    <lineage>
        <taxon>Eukaryota</taxon>
        <taxon>Fungi</taxon>
        <taxon>Dikarya</taxon>
        <taxon>Basidiomycota</taxon>
        <taxon>Agaricomycotina</taxon>
        <taxon>Agaricomycetes</taxon>
        <taxon>Agaricomycetidae</taxon>
        <taxon>Agaricales</taxon>
        <taxon>Marasmiineae</taxon>
        <taxon>Omphalotaceae</taxon>
        <taxon>Lentinula</taxon>
    </lineage>
</organism>
<evidence type="ECO:0000256" key="2">
    <source>
        <dbReference type="ARBA" id="ARBA00022771"/>
    </source>
</evidence>
<dbReference type="AlphaFoldDB" id="A0AA38PF05"/>
<dbReference type="InterPro" id="IPR013083">
    <property type="entry name" value="Znf_RING/FYVE/PHD"/>
</dbReference>
<sequence length="330" mass="37137">MVDKFCRRCQGTEHQPSKHLLTCQLCRQSWHHCCHIPMITDSEMSARLKGTIRSMTQSKGDHQETFPLSLENWRCSTCLNSKIRNDREPTILVISSDSDSEGIQFIGQKPSAGLQQAGGSLDTSEREGEVKIRQDVQQDDEVELVHPTPLVNAPTSTKSVAMNQNIQTATTSFHHIGGHRTLLIPRPDPQLHIMKYEVVETALEKMQDSIGSQNIQTIIPSTEGLYSLSTHPTKRPRALSNIISNLRNRANSTSLLATAQRNHTPLALVSPQLRPWFSDQPELLMHPSINHDKELNSHLKSQPRKLKASQFDFENYDPDGISIPEHLNVL</sequence>
<keyword evidence="1" id="KW-0479">Metal-binding</keyword>
<dbReference type="Proteomes" id="UP001163846">
    <property type="component" value="Unassembled WGS sequence"/>
</dbReference>
<comment type="caution">
    <text evidence="4">The sequence shown here is derived from an EMBL/GenBank/DDBJ whole genome shotgun (WGS) entry which is preliminary data.</text>
</comment>
<name>A0AA38PF05_9AGAR</name>
<keyword evidence="2" id="KW-0863">Zinc-finger</keyword>
<accession>A0AA38PF05</accession>
<gene>
    <name evidence="4" type="ORF">F5878DRAFT_448580</name>
</gene>
<dbReference type="PROSITE" id="PS01359">
    <property type="entry name" value="ZF_PHD_1"/>
    <property type="match status" value="1"/>
</dbReference>
<proteinExistence type="predicted"/>
<keyword evidence="3" id="KW-0862">Zinc</keyword>
<reference evidence="4" key="1">
    <citation type="submission" date="2022-08" db="EMBL/GenBank/DDBJ databases">
        <authorList>
            <consortium name="DOE Joint Genome Institute"/>
            <person name="Min B."/>
            <person name="Riley R."/>
            <person name="Sierra-Patev S."/>
            <person name="Naranjo-Ortiz M."/>
            <person name="Looney B."/>
            <person name="Konkel Z."/>
            <person name="Slot J.C."/>
            <person name="Sakamoto Y."/>
            <person name="Steenwyk J.L."/>
            <person name="Rokas A."/>
            <person name="Carro J."/>
            <person name="Camarero S."/>
            <person name="Ferreira P."/>
            <person name="Molpeceres G."/>
            <person name="Ruiz-Duenas F.J."/>
            <person name="Serrano A."/>
            <person name="Henrissat B."/>
            <person name="Drula E."/>
            <person name="Hughes K.W."/>
            <person name="Mata J.L."/>
            <person name="Ishikawa N.K."/>
            <person name="Vargas-Isla R."/>
            <person name="Ushijima S."/>
            <person name="Smith C.A."/>
            <person name="Ahrendt S."/>
            <person name="Andreopoulos W."/>
            <person name="He G."/>
            <person name="Labutti K."/>
            <person name="Lipzen A."/>
            <person name="Ng V."/>
            <person name="Sandor L."/>
            <person name="Barry K."/>
            <person name="Martinez A.T."/>
            <person name="Xiao Y."/>
            <person name="Gibbons J.G."/>
            <person name="Terashima K."/>
            <person name="Hibbett D.S."/>
            <person name="Grigoriev I.V."/>
        </authorList>
    </citation>
    <scope>NUCLEOTIDE SEQUENCE</scope>
    <source>
        <strain evidence="4">TFB9207</strain>
    </source>
</reference>
<evidence type="ECO:0000256" key="3">
    <source>
        <dbReference type="ARBA" id="ARBA00022833"/>
    </source>
</evidence>